<name>A0A852V2Q5_9ACTN</name>
<sequence length="379" mass="40847">MNRPADTTTGRIRLFLGGDVMLGRGVDQILPHPGDPELREPYMRSALSYVELAEAVGGPVPRPCGFSRPWGDALPMIGDFGPDARVVNLETSVTRSDDFAPGKTVHYRMNPANLPCLAAVRPDVCALANNHVLDFGRRGLAETLDALAAAGLRSAGAGRDAEEARRPVAVPLRGGGRVLVLSFGTESSGIPPDWAATADRAGVDLADLAAGTPDAEAARITDRVRRIRRPGDVVVASVHWGSNWGYDVPPGLVRFAHALVDGGVDVVHGHSSHHPRPVEVYRDRLVLYGCGDLIDDYEGITGYEEYRDELRLLYLVSLEAASGRLAGLRMAPVRTRRMRLHRAPDEDAAWLRAVLDGVSRPFGTRIGLGPEGTLVAEWT</sequence>
<evidence type="ECO:0000313" key="4">
    <source>
        <dbReference type="Proteomes" id="UP000576393"/>
    </source>
</evidence>
<proteinExistence type="inferred from homology"/>
<dbReference type="PANTHER" id="PTHR33393">
    <property type="entry name" value="POLYGLUTAMINE SYNTHESIS ACCESSORY PROTEIN RV0574C-RELATED"/>
    <property type="match status" value="1"/>
</dbReference>
<dbReference type="InterPro" id="IPR019079">
    <property type="entry name" value="Capsule_synth_CapA"/>
</dbReference>
<comment type="similarity">
    <text evidence="1">Belongs to the CapA family.</text>
</comment>
<dbReference type="Gene3D" id="3.60.21.10">
    <property type="match status" value="1"/>
</dbReference>
<dbReference type="InterPro" id="IPR029052">
    <property type="entry name" value="Metallo-depent_PP-like"/>
</dbReference>
<gene>
    <name evidence="3" type="ORF">HDA43_004139</name>
</gene>
<evidence type="ECO:0000313" key="3">
    <source>
        <dbReference type="EMBL" id="NYF41938.1"/>
    </source>
</evidence>
<organism evidence="3 4">
    <name type="scientific">Streptosporangium sandarakinum</name>
    <dbReference type="NCBI Taxonomy" id="1260955"/>
    <lineage>
        <taxon>Bacteria</taxon>
        <taxon>Bacillati</taxon>
        <taxon>Actinomycetota</taxon>
        <taxon>Actinomycetes</taxon>
        <taxon>Streptosporangiales</taxon>
        <taxon>Streptosporangiaceae</taxon>
        <taxon>Streptosporangium</taxon>
    </lineage>
</organism>
<dbReference type="InterPro" id="IPR052169">
    <property type="entry name" value="CW_Biosynth-Accessory"/>
</dbReference>
<dbReference type="PANTHER" id="PTHR33393:SF11">
    <property type="entry name" value="POLYGLUTAMINE SYNTHESIS ACCESSORY PROTEIN RV0574C-RELATED"/>
    <property type="match status" value="1"/>
</dbReference>
<reference evidence="3 4" key="1">
    <citation type="submission" date="2020-07" db="EMBL/GenBank/DDBJ databases">
        <title>Sequencing the genomes of 1000 actinobacteria strains.</title>
        <authorList>
            <person name="Klenk H.-P."/>
        </authorList>
    </citation>
    <scope>NUCLEOTIDE SEQUENCE [LARGE SCALE GENOMIC DNA]</scope>
    <source>
        <strain evidence="3 4">DSM 45763</strain>
    </source>
</reference>
<feature type="domain" description="Capsule synthesis protein CapA" evidence="2">
    <location>
        <begin position="13"/>
        <end position="297"/>
    </location>
</feature>
<evidence type="ECO:0000259" key="2">
    <source>
        <dbReference type="SMART" id="SM00854"/>
    </source>
</evidence>
<evidence type="ECO:0000256" key="1">
    <source>
        <dbReference type="ARBA" id="ARBA00005662"/>
    </source>
</evidence>
<dbReference type="SMART" id="SM00854">
    <property type="entry name" value="PGA_cap"/>
    <property type="match status" value="1"/>
</dbReference>
<dbReference type="EMBL" id="JACCCO010000002">
    <property type="protein sequence ID" value="NYF41938.1"/>
    <property type="molecule type" value="Genomic_DNA"/>
</dbReference>
<dbReference type="AlphaFoldDB" id="A0A852V2Q5"/>
<dbReference type="Pfam" id="PF09587">
    <property type="entry name" value="PGA_cap"/>
    <property type="match status" value="1"/>
</dbReference>
<dbReference type="RefSeq" id="WP_179824126.1">
    <property type="nucleotide sequence ID" value="NZ_JACCCO010000002.1"/>
</dbReference>
<protein>
    <submittedName>
        <fullName evidence="3">Poly-gamma-glutamate synthesis protein (Capsule biosynthesis protein)</fullName>
    </submittedName>
</protein>
<accession>A0A852V2Q5</accession>
<dbReference type="CDD" id="cd07381">
    <property type="entry name" value="MPP_CapA"/>
    <property type="match status" value="1"/>
</dbReference>
<comment type="caution">
    <text evidence="3">The sequence shown here is derived from an EMBL/GenBank/DDBJ whole genome shotgun (WGS) entry which is preliminary data.</text>
</comment>
<keyword evidence="4" id="KW-1185">Reference proteome</keyword>
<dbReference type="Proteomes" id="UP000576393">
    <property type="component" value="Unassembled WGS sequence"/>
</dbReference>
<dbReference type="SUPFAM" id="SSF56300">
    <property type="entry name" value="Metallo-dependent phosphatases"/>
    <property type="match status" value="1"/>
</dbReference>